<dbReference type="AlphaFoldDB" id="A0AA37HZC6"/>
<dbReference type="InterPro" id="IPR044731">
    <property type="entry name" value="BDH-like"/>
</dbReference>
<protein>
    <recommendedName>
        <fullName evidence="1">Fe-containing alcohol dehydrogenase-like C-terminal domain-containing protein</fullName>
    </recommendedName>
</protein>
<evidence type="ECO:0000313" key="2">
    <source>
        <dbReference type="EMBL" id="GJG32306.1"/>
    </source>
</evidence>
<dbReference type="GO" id="GO:0046872">
    <property type="term" value="F:metal ion binding"/>
    <property type="evidence" value="ECO:0007669"/>
    <property type="project" value="InterPro"/>
</dbReference>
<dbReference type="EMBL" id="BPTT01000001">
    <property type="protein sequence ID" value="GJG32306.1"/>
    <property type="molecule type" value="Genomic_DNA"/>
</dbReference>
<dbReference type="GO" id="GO:0005829">
    <property type="term" value="C:cytosol"/>
    <property type="evidence" value="ECO:0007669"/>
    <property type="project" value="TreeGrafter"/>
</dbReference>
<dbReference type="PANTHER" id="PTHR43633">
    <property type="entry name" value="ALCOHOL DEHYDROGENASE YQHD"/>
    <property type="match status" value="1"/>
</dbReference>
<dbReference type="InterPro" id="IPR056798">
    <property type="entry name" value="ADH_Fe_C"/>
</dbReference>
<proteinExistence type="predicted"/>
<dbReference type="GO" id="GO:1990362">
    <property type="term" value="F:butanol dehydrogenase (NAD+) activity"/>
    <property type="evidence" value="ECO:0007669"/>
    <property type="project" value="InterPro"/>
</dbReference>
<comment type="caution">
    <text evidence="2">The sequence shown here is derived from an EMBL/GenBank/DDBJ whole genome shotgun (WGS) entry which is preliminary data.</text>
</comment>
<reference evidence="2" key="1">
    <citation type="submission" date="2021-08" db="EMBL/GenBank/DDBJ databases">
        <title>Prevotella lacticifex sp. nov., isolated from rumen of cow.</title>
        <authorList>
            <person name="Shinkai T."/>
            <person name="Ikeyama N."/>
            <person name="Kumagai M."/>
            <person name="Ohmori H."/>
            <person name="Sakamoto M."/>
            <person name="Ohkuma M."/>
            <person name="Mitsumori M."/>
        </authorList>
    </citation>
    <scope>NUCLEOTIDE SEQUENCE</scope>
    <source>
        <strain evidence="2">JCM 8259</strain>
    </source>
</reference>
<evidence type="ECO:0000313" key="3">
    <source>
        <dbReference type="Proteomes" id="UP000887097"/>
    </source>
</evidence>
<evidence type="ECO:0000259" key="1">
    <source>
        <dbReference type="Pfam" id="PF25137"/>
    </source>
</evidence>
<dbReference type="SUPFAM" id="SSF56796">
    <property type="entry name" value="Dehydroquinate synthase-like"/>
    <property type="match status" value="1"/>
</dbReference>
<feature type="domain" description="Fe-containing alcohol dehydrogenase-like C-terminal" evidence="1">
    <location>
        <begin position="9"/>
        <end position="141"/>
    </location>
</feature>
<sequence length="143" mass="16072">MHNDLTGCGAIGDWATHQLEHELSGMFDVTHGAGLAAIWPSWARYTMHENLSRFVRFAVNVMDVPNDFTDPEGTAEKGILAMERFYHAIGMPINIKELIGKDITDEEIKEMVRKCSRNNTITCGNLKVLKAEDMEAIYKMARG</sequence>
<name>A0AA37HZC6_XYLRU</name>
<dbReference type="PROSITE" id="PS00060">
    <property type="entry name" value="ADH_IRON_2"/>
    <property type="match status" value="1"/>
</dbReference>
<dbReference type="GO" id="GO:0008106">
    <property type="term" value="F:alcohol dehydrogenase (NADP+) activity"/>
    <property type="evidence" value="ECO:0007669"/>
    <property type="project" value="TreeGrafter"/>
</dbReference>
<dbReference type="Proteomes" id="UP000887097">
    <property type="component" value="Unassembled WGS sequence"/>
</dbReference>
<dbReference type="InterPro" id="IPR018211">
    <property type="entry name" value="ADH_Fe_CS"/>
</dbReference>
<dbReference type="Gene3D" id="1.20.1090.10">
    <property type="entry name" value="Dehydroquinate synthase-like - alpha domain"/>
    <property type="match status" value="1"/>
</dbReference>
<accession>A0AA37HZC6</accession>
<dbReference type="Pfam" id="PF25137">
    <property type="entry name" value="ADH_Fe_C"/>
    <property type="match status" value="1"/>
</dbReference>
<organism evidence="2 3">
    <name type="scientific">Xylanibacter ruminicola</name>
    <name type="common">Prevotella ruminicola</name>
    <dbReference type="NCBI Taxonomy" id="839"/>
    <lineage>
        <taxon>Bacteria</taxon>
        <taxon>Pseudomonadati</taxon>
        <taxon>Bacteroidota</taxon>
        <taxon>Bacteroidia</taxon>
        <taxon>Bacteroidales</taxon>
        <taxon>Prevotellaceae</taxon>
        <taxon>Xylanibacter</taxon>
    </lineage>
</organism>
<gene>
    <name evidence="2" type="ORF">PRMUPPPA20_04150</name>
</gene>
<dbReference type="GO" id="GO:1990002">
    <property type="term" value="F:methylglyoxal reductase (NADPH) (acetol producing) activity"/>
    <property type="evidence" value="ECO:0007669"/>
    <property type="project" value="TreeGrafter"/>
</dbReference>
<dbReference type="PANTHER" id="PTHR43633:SF1">
    <property type="entry name" value="ALCOHOL DEHYDROGENASE YQHD"/>
    <property type="match status" value="1"/>
</dbReference>